<name>A0A974PWT1_9RHOO</name>
<dbReference type="SUPFAM" id="SSF55073">
    <property type="entry name" value="Nucleotide cyclase"/>
    <property type="match status" value="1"/>
</dbReference>
<dbReference type="Gene3D" id="3.30.70.270">
    <property type="match status" value="1"/>
</dbReference>
<dbReference type="GO" id="GO:0006355">
    <property type="term" value="P:regulation of DNA-templated transcription"/>
    <property type="evidence" value="ECO:0007669"/>
    <property type="project" value="InterPro"/>
</dbReference>
<dbReference type="InterPro" id="IPR029787">
    <property type="entry name" value="Nucleotide_cyclase"/>
</dbReference>
<dbReference type="SUPFAM" id="SSF55785">
    <property type="entry name" value="PYP-like sensor domain (PAS domain)"/>
    <property type="match status" value="2"/>
</dbReference>
<dbReference type="InterPro" id="IPR035965">
    <property type="entry name" value="PAS-like_dom_sf"/>
</dbReference>
<dbReference type="Pfam" id="PF11845">
    <property type="entry name" value="Tll0287-like"/>
    <property type="match status" value="1"/>
</dbReference>
<evidence type="ECO:0000259" key="2">
    <source>
        <dbReference type="PROSITE" id="PS50887"/>
    </source>
</evidence>
<feature type="domain" description="PAS" evidence="1">
    <location>
        <begin position="264"/>
        <end position="307"/>
    </location>
</feature>
<evidence type="ECO:0000313" key="4">
    <source>
        <dbReference type="Proteomes" id="UP000663444"/>
    </source>
</evidence>
<proteinExistence type="predicted"/>
<dbReference type="InterPro" id="IPR000014">
    <property type="entry name" value="PAS"/>
</dbReference>
<dbReference type="AlphaFoldDB" id="A0A974PWT1"/>
<dbReference type="InterPro" id="IPR021796">
    <property type="entry name" value="Tll0287-like_dom"/>
</dbReference>
<dbReference type="InterPro" id="IPR052155">
    <property type="entry name" value="Biofilm_reg_signaling"/>
</dbReference>
<dbReference type="SMART" id="SM00267">
    <property type="entry name" value="GGDEF"/>
    <property type="match status" value="1"/>
</dbReference>
<dbReference type="FunFam" id="3.30.70.270:FF:000001">
    <property type="entry name" value="Diguanylate cyclase domain protein"/>
    <property type="match status" value="1"/>
</dbReference>
<dbReference type="Gene3D" id="3.30.450.20">
    <property type="entry name" value="PAS domain"/>
    <property type="match status" value="1"/>
</dbReference>
<dbReference type="InterPro" id="IPR000160">
    <property type="entry name" value="GGDEF_dom"/>
</dbReference>
<dbReference type="PANTHER" id="PTHR44757">
    <property type="entry name" value="DIGUANYLATE CYCLASE DGCP"/>
    <property type="match status" value="1"/>
</dbReference>
<dbReference type="PROSITE" id="PS50112">
    <property type="entry name" value="PAS"/>
    <property type="match status" value="1"/>
</dbReference>
<dbReference type="CDD" id="cd01949">
    <property type="entry name" value="GGDEF"/>
    <property type="match status" value="1"/>
</dbReference>
<dbReference type="PANTHER" id="PTHR44757:SF2">
    <property type="entry name" value="BIOFILM ARCHITECTURE MAINTENANCE PROTEIN MBAA"/>
    <property type="match status" value="1"/>
</dbReference>
<feature type="domain" description="GGDEF" evidence="2">
    <location>
        <begin position="420"/>
        <end position="553"/>
    </location>
</feature>
<gene>
    <name evidence="3" type="ORF">IWH25_13820</name>
</gene>
<dbReference type="NCBIfam" id="TIGR00229">
    <property type="entry name" value="sensory_box"/>
    <property type="match status" value="1"/>
</dbReference>
<evidence type="ECO:0000313" key="3">
    <source>
        <dbReference type="EMBL" id="QRJ62835.1"/>
    </source>
</evidence>
<dbReference type="InterPro" id="IPR043128">
    <property type="entry name" value="Rev_trsase/Diguanyl_cyclase"/>
</dbReference>
<dbReference type="InterPro" id="IPR013767">
    <property type="entry name" value="PAS_fold"/>
</dbReference>
<reference evidence="3" key="1">
    <citation type="submission" date="2020-11" db="EMBL/GenBank/DDBJ databases">
        <title>Azospira restricta DSM 18626 genome sequence.</title>
        <authorList>
            <person name="Moe W.M."/>
        </authorList>
    </citation>
    <scope>NUCLEOTIDE SEQUENCE</scope>
    <source>
        <strain evidence="3">DSM 18626</strain>
    </source>
</reference>
<dbReference type="EMBL" id="CP064781">
    <property type="protein sequence ID" value="QRJ62835.1"/>
    <property type="molecule type" value="Genomic_DNA"/>
</dbReference>
<dbReference type="PROSITE" id="PS50887">
    <property type="entry name" value="GGDEF"/>
    <property type="match status" value="1"/>
</dbReference>
<keyword evidence="4" id="KW-1185">Reference proteome</keyword>
<dbReference type="Pfam" id="PF00989">
    <property type="entry name" value="PAS"/>
    <property type="match status" value="1"/>
</dbReference>
<dbReference type="Pfam" id="PF00990">
    <property type="entry name" value="GGDEF"/>
    <property type="match status" value="1"/>
</dbReference>
<dbReference type="RefSeq" id="WP_203386367.1">
    <property type="nucleotide sequence ID" value="NZ_JBHSLJ010000003.1"/>
</dbReference>
<dbReference type="GO" id="GO:0003824">
    <property type="term" value="F:catalytic activity"/>
    <property type="evidence" value="ECO:0007669"/>
    <property type="project" value="UniProtKB-ARBA"/>
</dbReference>
<dbReference type="KEGG" id="ares:IWH25_13820"/>
<dbReference type="NCBIfam" id="TIGR00254">
    <property type="entry name" value="GGDEF"/>
    <property type="match status" value="1"/>
</dbReference>
<evidence type="ECO:0000259" key="1">
    <source>
        <dbReference type="PROSITE" id="PS50112"/>
    </source>
</evidence>
<sequence>MRLKYFWLIPLVFWGLVVGASFRWNWQQLDQQVFDTATSQGRDIFRMIEAMRLWNSRHGGLYVVQSELTPPNPYLNVPDRDPVTTSGLRLTMVNPAYMTRQMATTILEQTGIRVRMTSLKPVNPDNRADPWETAALQRFERGLQEYAEILPGSDAQIRYMAPLVTHQACLGCHESQGYRVGDVRGGISVSFPVAPIAAAVVPHRHTVLFGHLLSWAGLVALTIYAMRRIRTHVGALERARAEQERLVEVRTAELRAEAGERRLAESQLRHLVEATSGGIIGVDAEGCCQVFNPTAARLLGLADTQMLHGVQLAPILAGRSPKLASMLLNALDGVAQAEEAVALAVGAEAAVTAEIRVDPIVESGHVMGAVISLVDATERQARQREIWHQANFDHLTGLANRSLFLDRLERMLALQARAARVAAVLFIDLDGFKPINDRYGHATGDAVLVEVARRLSAAVRSTDVAARFGGDEFVLGVSDIASRADVERLAQKVLDAVGAPYRIGEIRAELTASIGIALFPEDQQSTDLLLAAADEAMYRAKEGGKARYCFYSPEESAKSR</sequence>
<accession>A0A974PWT1</accession>
<dbReference type="SMART" id="SM00091">
    <property type="entry name" value="PAS"/>
    <property type="match status" value="1"/>
</dbReference>
<dbReference type="Proteomes" id="UP000663444">
    <property type="component" value="Chromosome"/>
</dbReference>
<organism evidence="3 4">
    <name type="scientific">Azospira restricta</name>
    <dbReference type="NCBI Taxonomy" id="404405"/>
    <lineage>
        <taxon>Bacteria</taxon>
        <taxon>Pseudomonadati</taxon>
        <taxon>Pseudomonadota</taxon>
        <taxon>Betaproteobacteria</taxon>
        <taxon>Rhodocyclales</taxon>
        <taxon>Rhodocyclaceae</taxon>
        <taxon>Azospira</taxon>
    </lineage>
</organism>
<protein>
    <submittedName>
        <fullName evidence="3">Diguanylate cyclase</fullName>
    </submittedName>
</protein>